<accession>A0A4W3GPW7</accession>
<dbReference type="PROSITE" id="PS51417">
    <property type="entry name" value="ARF"/>
    <property type="match status" value="1"/>
</dbReference>
<feature type="binding site" evidence="3">
    <location>
        <position position="14"/>
    </location>
    <ligand>
        <name>GTP</name>
        <dbReference type="ChEBI" id="CHEBI:37565"/>
    </ligand>
</feature>
<dbReference type="Gene3D" id="3.40.50.300">
    <property type="entry name" value="P-loop containing nucleotide triphosphate hydrolases"/>
    <property type="match status" value="1"/>
</dbReference>
<dbReference type="PANTHER" id="PTHR46090:SF4">
    <property type="entry name" value="ADP RIBOSYLATION FACTOR LIKE GTPASE 13A"/>
    <property type="match status" value="1"/>
</dbReference>
<dbReference type="InterPro" id="IPR006689">
    <property type="entry name" value="Small_GTPase_ARF/SAR"/>
</dbReference>
<dbReference type="GO" id="GO:0097500">
    <property type="term" value="P:receptor localization to non-motile cilium"/>
    <property type="evidence" value="ECO:0007669"/>
    <property type="project" value="TreeGrafter"/>
</dbReference>
<dbReference type="SUPFAM" id="SSF52540">
    <property type="entry name" value="P-loop containing nucleoside triphosphate hydrolases"/>
    <property type="match status" value="1"/>
</dbReference>
<dbReference type="Pfam" id="PF00025">
    <property type="entry name" value="Arf"/>
    <property type="match status" value="1"/>
</dbReference>
<evidence type="ECO:0000313" key="5">
    <source>
        <dbReference type="Ensembl" id="ENSCMIP00000006058.1"/>
    </source>
</evidence>
<evidence type="ECO:0008006" key="7">
    <source>
        <dbReference type="Google" id="ProtNLM"/>
    </source>
</evidence>
<feature type="region of interest" description="Disordered" evidence="4">
    <location>
        <begin position="146"/>
        <end position="172"/>
    </location>
</feature>
<dbReference type="InterPro" id="IPR051995">
    <property type="entry name" value="Ciliary_GTPase"/>
</dbReference>
<evidence type="ECO:0000256" key="3">
    <source>
        <dbReference type="PIRSR" id="PIRSR606689-1"/>
    </source>
</evidence>
<keyword evidence="2 3" id="KW-0342">GTP-binding</keyword>
<sequence>MLDRFEVTLFDLGGGEKFRTSWRNFYAETHGVVFVVDSTDVKRTAEAGNVLSEVLKHPKISGKPVLVLANKQDKAEALSESDIVEQISLGKLANENKSMCRIEPCSGTLDYAEKKLDRTVLRGLRWLLWTIARDYAHLSTRLIQDSTGEKGRGQQPERVEGASLTKKIQRER</sequence>
<name>A0A4W3GPW7_CALMI</name>
<dbReference type="GeneTree" id="ENSGT00940000156365"/>
<proteinExistence type="predicted"/>
<evidence type="ECO:0000256" key="4">
    <source>
        <dbReference type="SAM" id="MobiDB-lite"/>
    </source>
</evidence>
<reference evidence="6" key="1">
    <citation type="journal article" date="2006" name="Science">
        <title>Ancient noncoding elements conserved in the human genome.</title>
        <authorList>
            <person name="Venkatesh B."/>
            <person name="Kirkness E.F."/>
            <person name="Loh Y.H."/>
            <person name="Halpern A.L."/>
            <person name="Lee A.P."/>
            <person name="Johnson J."/>
            <person name="Dandona N."/>
            <person name="Viswanathan L.D."/>
            <person name="Tay A."/>
            <person name="Venter J.C."/>
            <person name="Strausberg R.L."/>
            <person name="Brenner S."/>
        </authorList>
    </citation>
    <scope>NUCLEOTIDE SEQUENCE [LARGE SCALE GENOMIC DNA]</scope>
</reference>
<dbReference type="GO" id="GO:0060170">
    <property type="term" value="C:ciliary membrane"/>
    <property type="evidence" value="ECO:0007669"/>
    <property type="project" value="TreeGrafter"/>
</dbReference>
<organism evidence="5 6">
    <name type="scientific">Callorhinchus milii</name>
    <name type="common">Ghost shark</name>
    <dbReference type="NCBI Taxonomy" id="7868"/>
    <lineage>
        <taxon>Eukaryota</taxon>
        <taxon>Metazoa</taxon>
        <taxon>Chordata</taxon>
        <taxon>Craniata</taxon>
        <taxon>Vertebrata</taxon>
        <taxon>Chondrichthyes</taxon>
        <taxon>Holocephali</taxon>
        <taxon>Chimaeriformes</taxon>
        <taxon>Callorhinchidae</taxon>
        <taxon>Callorhinchus</taxon>
    </lineage>
</organism>
<feature type="binding site" evidence="3">
    <location>
        <begin position="70"/>
        <end position="73"/>
    </location>
    <ligand>
        <name>GTP</name>
        <dbReference type="ChEBI" id="CHEBI:37565"/>
    </ligand>
</feature>
<dbReference type="InParanoid" id="A0A4W3GPW7"/>
<evidence type="ECO:0000313" key="6">
    <source>
        <dbReference type="Proteomes" id="UP000314986"/>
    </source>
</evidence>
<keyword evidence="1 3" id="KW-0547">Nucleotide-binding</keyword>
<dbReference type="Ensembl" id="ENSCMIT00000006258.1">
    <property type="protein sequence ID" value="ENSCMIP00000006058.1"/>
    <property type="gene ID" value="ENSCMIG00000003486.1"/>
</dbReference>
<dbReference type="PRINTS" id="PR00328">
    <property type="entry name" value="SAR1GTPBP"/>
</dbReference>
<dbReference type="GO" id="GO:0097730">
    <property type="term" value="C:non-motile cilium"/>
    <property type="evidence" value="ECO:0007669"/>
    <property type="project" value="TreeGrafter"/>
</dbReference>
<dbReference type="GO" id="GO:1905515">
    <property type="term" value="P:non-motile cilium assembly"/>
    <property type="evidence" value="ECO:0007669"/>
    <property type="project" value="TreeGrafter"/>
</dbReference>
<dbReference type="GO" id="GO:0003924">
    <property type="term" value="F:GTPase activity"/>
    <property type="evidence" value="ECO:0007669"/>
    <property type="project" value="InterPro"/>
</dbReference>
<dbReference type="OMA" id="SSEXILA"/>
<reference evidence="6" key="2">
    <citation type="journal article" date="2007" name="PLoS Biol.">
        <title>Survey sequencing and comparative analysis of the elephant shark (Callorhinchus milii) genome.</title>
        <authorList>
            <person name="Venkatesh B."/>
            <person name="Kirkness E.F."/>
            <person name="Loh Y.H."/>
            <person name="Halpern A.L."/>
            <person name="Lee A.P."/>
            <person name="Johnson J."/>
            <person name="Dandona N."/>
            <person name="Viswanathan L.D."/>
            <person name="Tay A."/>
            <person name="Venter J.C."/>
            <person name="Strausberg R.L."/>
            <person name="Brenner S."/>
        </authorList>
    </citation>
    <scope>NUCLEOTIDE SEQUENCE [LARGE SCALE GENOMIC DNA]</scope>
</reference>
<keyword evidence="6" id="KW-1185">Reference proteome</keyword>
<dbReference type="InterPro" id="IPR027417">
    <property type="entry name" value="P-loop_NTPase"/>
</dbReference>
<reference evidence="5" key="4">
    <citation type="submission" date="2025-08" db="UniProtKB">
        <authorList>
            <consortium name="Ensembl"/>
        </authorList>
    </citation>
    <scope>IDENTIFICATION</scope>
</reference>
<dbReference type="PANTHER" id="PTHR46090">
    <property type="entry name" value="ADP-RIBOSYLATION FACTOR-LIKE PROTEIN 13B"/>
    <property type="match status" value="1"/>
</dbReference>
<dbReference type="Proteomes" id="UP000314986">
    <property type="component" value="Unassembled WGS sequence"/>
</dbReference>
<evidence type="ECO:0000256" key="1">
    <source>
        <dbReference type="ARBA" id="ARBA00022741"/>
    </source>
</evidence>
<dbReference type="STRING" id="7868.ENSCMIP00000006058"/>
<reference evidence="6" key="3">
    <citation type="journal article" date="2014" name="Nature">
        <title>Elephant shark genome provides unique insights into gnathostome evolution.</title>
        <authorList>
            <consortium name="International Elephant Shark Genome Sequencing Consortium"/>
            <person name="Venkatesh B."/>
            <person name="Lee A.P."/>
            <person name="Ravi V."/>
            <person name="Maurya A.K."/>
            <person name="Lian M.M."/>
            <person name="Swann J.B."/>
            <person name="Ohta Y."/>
            <person name="Flajnik M.F."/>
            <person name="Sutoh Y."/>
            <person name="Kasahara M."/>
            <person name="Hoon S."/>
            <person name="Gangu V."/>
            <person name="Roy S.W."/>
            <person name="Irimia M."/>
            <person name="Korzh V."/>
            <person name="Kondrychyn I."/>
            <person name="Lim Z.W."/>
            <person name="Tay B.H."/>
            <person name="Tohari S."/>
            <person name="Kong K.W."/>
            <person name="Ho S."/>
            <person name="Lorente-Galdos B."/>
            <person name="Quilez J."/>
            <person name="Marques-Bonet T."/>
            <person name="Raney B.J."/>
            <person name="Ingham P.W."/>
            <person name="Tay A."/>
            <person name="Hillier L.W."/>
            <person name="Minx P."/>
            <person name="Boehm T."/>
            <person name="Wilson R.K."/>
            <person name="Brenner S."/>
            <person name="Warren W.C."/>
        </authorList>
    </citation>
    <scope>NUCLEOTIDE SEQUENCE [LARGE SCALE GENOMIC DNA]</scope>
</reference>
<dbReference type="AlphaFoldDB" id="A0A4W3GPW7"/>
<feature type="compositionally biased region" description="Basic and acidic residues" evidence="4">
    <location>
        <begin position="147"/>
        <end position="160"/>
    </location>
</feature>
<reference evidence="5" key="5">
    <citation type="submission" date="2025-09" db="UniProtKB">
        <authorList>
            <consortium name="Ensembl"/>
        </authorList>
    </citation>
    <scope>IDENTIFICATION</scope>
</reference>
<evidence type="ECO:0000256" key="2">
    <source>
        <dbReference type="ARBA" id="ARBA00023134"/>
    </source>
</evidence>
<dbReference type="GO" id="GO:0005525">
    <property type="term" value="F:GTP binding"/>
    <property type="evidence" value="ECO:0007669"/>
    <property type="project" value="UniProtKB-KW"/>
</dbReference>
<protein>
    <recommendedName>
        <fullName evidence="7">ADP-ribosylation factor-like protein 13B</fullName>
    </recommendedName>
</protein>